<keyword evidence="6 8" id="KW-1133">Transmembrane helix</keyword>
<comment type="subcellular location">
    <subcellularLocation>
        <location evidence="1">Cell membrane</location>
        <topology evidence="1">Multi-pass membrane protein</topology>
    </subcellularLocation>
</comment>
<feature type="transmembrane region" description="Helical" evidence="8">
    <location>
        <begin position="241"/>
        <end position="269"/>
    </location>
</feature>
<keyword evidence="3" id="KW-0813">Transport</keyword>
<gene>
    <name evidence="9" type="ORF">COT12_02800</name>
</gene>
<feature type="transmembrane region" description="Helical" evidence="8">
    <location>
        <begin position="61"/>
        <end position="83"/>
    </location>
</feature>
<evidence type="ECO:0000256" key="4">
    <source>
        <dbReference type="ARBA" id="ARBA00022475"/>
    </source>
</evidence>
<evidence type="ECO:0000256" key="2">
    <source>
        <dbReference type="ARBA" id="ARBA00009773"/>
    </source>
</evidence>
<evidence type="ECO:0000256" key="8">
    <source>
        <dbReference type="SAM" id="Phobius"/>
    </source>
</evidence>
<evidence type="ECO:0000313" key="10">
    <source>
        <dbReference type="Proteomes" id="UP000229896"/>
    </source>
</evidence>
<dbReference type="AlphaFoldDB" id="A0A2M6YBQ7"/>
<dbReference type="PANTHER" id="PTHR21716">
    <property type="entry name" value="TRANSMEMBRANE PROTEIN"/>
    <property type="match status" value="1"/>
</dbReference>
<evidence type="ECO:0000256" key="1">
    <source>
        <dbReference type="ARBA" id="ARBA00004651"/>
    </source>
</evidence>
<evidence type="ECO:0000256" key="5">
    <source>
        <dbReference type="ARBA" id="ARBA00022692"/>
    </source>
</evidence>
<evidence type="ECO:0000256" key="6">
    <source>
        <dbReference type="ARBA" id="ARBA00022989"/>
    </source>
</evidence>
<comment type="similarity">
    <text evidence="2">Belongs to the autoinducer-2 exporter (AI-2E) (TC 2.A.86) family.</text>
</comment>
<comment type="caution">
    <text evidence="9">The sequence shown here is derived from an EMBL/GenBank/DDBJ whole genome shotgun (WGS) entry which is preliminary data.</text>
</comment>
<dbReference type="PANTHER" id="PTHR21716:SF53">
    <property type="entry name" value="PERMEASE PERM-RELATED"/>
    <property type="match status" value="1"/>
</dbReference>
<evidence type="ECO:0008006" key="11">
    <source>
        <dbReference type="Google" id="ProtNLM"/>
    </source>
</evidence>
<evidence type="ECO:0000256" key="7">
    <source>
        <dbReference type="ARBA" id="ARBA00023136"/>
    </source>
</evidence>
<name>A0A2M6YBQ7_9BACT</name>
<proteinExistence type="inferred from homology"/>
<accession>A0A2M6YBQ7</accession>
<dbReference type="InterPro" id="IPR002549">
    <property type="entry name" value="AI-2E-like"/>
</dbReference>
<feature type="transmembrane region" description="Helical" evidence="8">
    <location>
        <begin position="34"/>
        <end position="54"/>
    </location>
</feature>
<dbReference type="Pfam" id="PF01594">
    <property type="entry name" value="AI-2E_transport"/>
    <property type="match status" value="1"/>
</dbReference>
<dbReference type="GO" id="GO:0005886">
    <property type="term" value="C:plasma membrane"/>
    <property type="evidence" value="ECO:0007669"/>
    <property type="project" value="UniProtKB-SubCell"/>
</dbReference>
<feature type="transmembrane region" description="Helical" evidence="8">
    <location>
        <begin position="201"/>
        <end position="229"/>
    </location>
</feature>
<reference evidence="10" key="1">
    <citation type="submission" date="2017-09" db="EMBL/GenBank/DDBJ databases">
        <title>Depth-based differentiation of microbial function through sediment-hosted aquifers and enrichment of novel symbionts in the deep terrestrial subsurface.</title>
        <authorList>
            <person name="Probst A.J."/>
            <person name="Ladd B."/>
            <person name="Jarett J.K."/>
            <person name="Geller-Mcgrath D.E."/>
            <person name="Sieber C.M.K."/>
            <person name="Emerson J.B."/>
            <person name="Anantharaman K."/>
            <person name="Thomas B.C."/>
            <person name="Malmstrom R."/>
            <person name="Stieglmeier M."/>
            <person name="Klingl A."/>
            <person name="Woyke T."/>
            <person name="Ryan C.M."/>
            <person name="Banfield J.F."/>
        </authorList>
    </citation>
    <scope>NUCLEOTIDE SEQUENCE [LARGE SCALE GENOMIC DNA]</scope>
</reference>
<keyword evidence="4" id="KW-1003">Cell membrane</keyword>
<feature type="transmembrane region" description="Helical" evidence="8">
    <location>
        <begin position="134"/>
        <end position="160"/>
    </location>
</feature>
<feature type="transmembrane region" description="Helical" evidence="8">
    <location>
        <begin position="9"/>
        <end position="28"/>
    </location>
</feature>
<evidence type="ECO:0000313" key="9">
    <source>
        <dbReference type="EMBL" id="PIU24110.1"/>
    </source>
</evidence>
<organism evidence="9 10">
    <name type="scientific">Candidatus Berkelbacteria bacterium CG08_land_8_20_14_0_20_39_8</name>
    <dbReference type="NCBI Taxonomy" id="1974511"/>
    <lineage>
        <taxon>Bacteria</taxon>
        <taxon>Candidatus Berkelbacteria</taxon>
    </lineage>
</organism>
<protein>
    <recommendedName>
        <fullName evidence="11">AI-2E family transporter</fullName>
    </recommendedName>
</protein>
<dbReference type="GO" id="GO:0055085">
    <property type="term" value="P:transmembrane transport"/>
    <property type="evidence" value="ECO:0007669"/>
    <property type="project" value="TreeGrafter"/>
</dbReference>
<sequence length="337" mass="37069">MPEKLKVEISTWIIAKIILIAIGFYLLFLVKDIVALFFVVLILVATFSPVVKTWQKYIGRILSIITLFLILIGILFAVVYIIIPPLINQTSQLAQSIPDYFRNSNINSLRQHVPTIQKTLDNLSSNLGALTTNLFSLTAGIIRSVFTILMVFVLTFYLLIDESNAKKYISSLFKPSQKEQAIMVIDKISLKVGSWFRGQMLLGLIIFTLDFIGLTIIGVPYALILAIISGLLELVPTIGPIISGAIAALVALTVSPWLMLLVIGMYFIVQILENILIVPKIMQKAIGISPVIILLALLIGAKLLGIVGAVLSIPLAASISVIILEWPTITKIFSKEQ</sequence>
<keyword evidence="7 8" id="KW-0472">Membrane</keyword>
<dbReference type="EMBL" id="PEXI01000088">
    <property type="protein sequence ID" value="PIU24110.1"/>
    <property type="molecule type" value="Genomic_DNA"/>
</dbReference>
<evidence type="ECO:0000256" key="3">
    <source>
        <dbReference type="ARBA" id="ARBA00022448"/>
    </source>
</evidence>
<keyword evidence="5 8" id="KW-0812">Transmembrane</keyword>
<dbReference type="Proteomes" id="UP000229896">
    <property type="component" value="Unassembled WGS sequence"/>
</dbReference>